<organism evidence="2 3">
    <name type="scientific">Glutinoglossum americanum</name>
    <dbReference type="NCBI Taxonomy" id="1670608"/>
    <lineage>
        <taxon>Eukaryota</taxon>
        <taxon>Fungi</taxon>
        <taxon>Dikarya</taxon>
        <taxon>Ascomycota</taxon>
        <taxon>Pezizomycotina</taxon>
        <taxon>Geoglossomycetes</taxon>
        <taxon>Geoglossales</taxon>
        <taxon>Geoglossaceae</taxon>
        <taxon>Glutinoglossum</taxon>
    </lineage>
</organism>
<feature type="compositionally biased region" description="Basic and acidic residues" evidence="1">
    <location>
        <begin position="262"/>
        <end position="278"/>
    </location>
</feature>
<dbReference type="EMBL" id="JAGHQL010000053">
    <property type="protein sequence ID" value="KAH0542455.1"/>
    <property type="molecule type" value="Genomic_DNA"/>
</dbReference>
<evidence type="ECO:0000313" key="2">
    <source>
        <dbReference type="EMBL" id="KAH0542455.1"/>
    </source>
</evidence>
<dbReference type="Proteomes" id="UP000698800">
    <property type="component" value="Unassembled WGS sequence"/>
</dbReference>
<evidence type="ECO:0000256" key="1">
    <source>
        <dbReference type="SAM" id="MobiDB-lite"/>
    </source>
</evidence>
<name>A0A9P8I7T8_9PEZI</name>
<protein>
    <submittedName>
        <fullName evidence="2">Uncharacterized protein</fullName>
    </submittedName>
</protein>
<reference evidence="2" key="1">
    <citation type="submission" date="2021-03" db="EMBL/GenBank/DDBJ databases">
        <title>Comparative genomics and phylogenomic investigation of the class Geoglossomycetes provide insights into ecological specialization and systematics.</title>
        <authorList>
            <person name="Melie T."/>
            <person name="Pirro S."/>
            <person name="Miller A.N."/>
            <person name="Quandt A."/>
        </authorList>
    </citation>
    <scope>NUCLEOTIDE SEQUENCE</scope>
    <source>
        <strain evidence="2">GBOQ0MN5Z8</strain>
    </source>
</reference>
<comment type="caution">
    <text evidence="2">The sequence shown here is derived from an EMBL/GenBank/DDBJ whole genome shotgun (WGS) entry which is preliminary data.</text>
</comment>
<feature type="region of interest" description="Disordered" evidence="1">
    <location>
        <begin position="262"/>
        <end position="281"/>
    </location>
</feature>
<keyword evidence="3" id="KW-1185">Reference proteome</keyword>
<sequence>MAWFTSTTPFPALQVRAILSAHHHYIRTGPIVQTNTLKQTKGAWWIACKALNLALILTVPSPSHRLPSQLTEPVYNLRKKNHEQATEPIPGGIEEPLVLCYDVNSPELALKILPHRRLNKQHDVHIIWREEDGDDYCLDAGAFTISRRVDDSELDKYFTDLSAPGAANKTESSEALQWAHRLHGASRTFFQLFWLVADGKGAHDHKNRKIPSYGVYIGIEARSMEYMRDIEEKLLGILGAVGWPADVLKIYRKALKEMRRSHKKWEDRGNSDASKDDLWNNPCQEDLSAAIEAIDKRLEETKSWLDTSSNA</sequence>
<proteinExistence type="predicted"/>
<evidence type="ECO:0000313" key="3">
    <source>
        <dbReference type="Proteomes" id="UP000698800"/>
    </source>
</evidence>
<dbReference type="OrthoDB" id="10477426at2759"/>
<accession>A0A9P8I7T8</accession>
<dbReference type="AlphaFoldDB" id="A0A9P8I7T8"/>
<gene>
    <name evidence="2" type="ORF">FGG08_003126</name>
</gene>